<sequence>MDSEYIKKHLGKCLAEGLAEVAERRPVNPILYLARWLHKHNDNVQYETKKKAELALLEQEQAKAREEVLHQEKLREEERKIREALDESKELSEKEPSGPNAEHAEENKPVIELKRETPDSENQQDTDKHQTEAQENDTEHEMNVPGDITYQAEENTEVEPNANHIEEKTEEEGCNNQVVEKEMNQTEDKVVDQPDAPEPDQTESHLNLGREDTDDLKTDNAEELSDKQDTEKADDDETTDSFQVETNSAPQMDGLKPQETFSAEERTEIEPETQESSSHPLKDQEEEAGGQCTNTTADNTTPAEDDVTAEGAVLSETPVTPQGQHEKPLSEQEEEKEKEENGDNL</sequence>
<evidence type="ECO:0000313" key="2">
    <source>
        <dbReference type="Ensembl" id="ENSMAMP00000007306.2"/>
    </source>
</evidence>
<dbReference type="GeneTree" id="ENSGT00940000171531"/>
<dbReference type="STRING" id="205130.ENSMAMP00000007306"/>
<dbReference type="InterPro" id="IPR007858">
    <property type="entry name" value="Dpy-30_motif"/>
</dbReference>
<dbReference type="Ensembl" id="ENSMAMT00000007508.2">
    <property type="protein sequence ID" value="ENSMAMP00000007306.2"/>
    <property type="gene ID" value="ENSMAMG00000004996.2"/>
</dbReference>
<feature type="compositionally biased region" description="Basic and acidic residues" evidence="1">
    <location>
        <begin position="66"/>
        <end position="118"/>
    </location>
</feature>
<dbReference type="Gene3D" id="1.20.890.10">
    <property type="entry name" value="cAMP-dependent protein kinase regulatory subunit, dimerization-anchoring domain"/>
    <property type="match status" value="1"/>
</dbReference>
<dbReference type="Pfam" id="PF05186">
    <property type="entry name" value="Dpy-30"/>
    <property type="match status" value="1"/>
</dbReference>
<reference evidence="2" key="1">
    <citation type="submission" date="2025-08" db="UniProtKB">
        <authorList>
            <consortium name="Ensembl"/>
        </authorList>
    </citation>
    <scope>IDENTIFICATION</scope>
</reference>
<evidence type="ECO:0000256" key="1">
    <source>
        <dbReference type="SAM" id="MobiDB-lite"/>
    </source>
</evidence>
<feature type="compositionally biased region" description="Polar residues" evidence="1">
    <location>
        <begin position="241"/>
        <end position="250"/>
    </location>
</feature>
<dbReference type="CTD" id="84332"/>
<organism evidence="2 3">
    <name type="scientific">Mastacembelus armatus</name>
    <name type="common">zig-zag eel</name>
    <dbReference type="NCBI Taxonomy" id="205130"/>
    <lineage>
        <taxon>Eukaryota</taxon>
        <taxon>Metazoa</taxon>
        <taxon>Chordata</taxon>
        <taxon>Craniata</taxon>
        <taxon>Vertebrata</taxon>
        <taxon>Euteleostomi</taxon>
        <taxon>Actinopterygii</taxon>
        <taxon>Neopterygii</taxon>
        <taxon>Teleostei</taxon>
        <taxon>Neoteleostei</taxon>
        <taxon>Acanthomorphata</taxon>
        <taxon>Anabantaria</taxon>
        <taxon>Synbranchiformes</taxon>
        <taxon>Mastacembelidae</taxon>
        <taxon>Mastacembelus</taxon>
    </lineage>
</organism>
<dbReference type="CDD" id="cd22966">
    <property type="entry name" value="DD_DYDC-like"/>
    <property type="match status" value="1"/>
</dbReference>
<dbReference type="GeneID" id="113135068"/>
<dbReference type="RefSeq" id="XP_026170481.1">
    <property type="nucleotide sequence ID" value="XM_026314696.1"/>
</dbReference>
<dbReference type="InParanoid" id="A0A3Q3LC64"/>
<accession>A0A3Q3LC64</accession>
<feature type="compositionally biased region" description="Basic and acidic residues" evidence="1">
    <location>
        <begin position="179"/>
        <end position="192"/>
    </location>
</feature>
<evidence type="ECO:0000313" key="3">
    <source>
        <dbReference type="Proteomes" id="UP000261640"/>
    </source>
</evidence>
<dbReference type="InterPro" id="IPR049630">
    <property type="entry name" value="DYDC-like_DD"/>
</dbReference>
<feature type="region of interest" description="Disordered" evidence="1">
    <location>
        <begin position="66"/>
        <end position="345"/>
    </location>
</feature>
<feature type="compositionally biased region" description="Basic and acidic residues" evidence="1">
    <location>
        <begin position="208"/>
        <end position="231"/>
    </location>
</feature>
<dbReference type="Proteomes" id="UP000261640">
    <property type="component" value="Unplaced"/>
</dbReference>
<protein>
    <submittedName>
        <fullName evidence="2">DPY30 domain containing 2</fullName>
    </submittedName>
</protein>
<dbReference type="AlphaFoldDB" id="A0A3Q3LC64"/>
<proteinExistence type="predicted"/>
<name>A0A3Q3LC64_9TELE</name>
<reference evidence="2" key="2">
    <citation type="submission" date="2025-09" db="UniProtKB">
        <authorList>
            <consortium name="Ensembl"/>
        </authorList>
    </citation>
    <scope>IDENTIFICATION</scope>
</reference>
<keyword evidence="3" id="KW-1185">Reference proteome</keyword>
<feature type="compositionally biased region" description="Basic and acidic residues" evidence="1">
    <location>
        <begin position="125"/>
        <end position="142"/>
    </location>
</feature>
<feature type="compositionally biased region" description="Polar residues" evidence="1">
    <location>
        <begin position="291"/>
        <end position="302"/>
    </location>
</feature>